<evidence type="ECO:0000313" key="1">
    <source>
        <dbReference type="EMBL" id="THZ69711.1"/>
    </source>
</evidence>
<reference evidence="1 2" key="1">
    <citation type="submission" date="2018-10" db="EMBL/GenBank/DDBJ databases">
        <title>Fifty Aureobasidium pullulans genomes reveal a recombining polyextremotolerant generalist.</title>
        <authorList>
            <person name="Gostincar C."/>
            <person name="Turk M."/>
            <person name="Zajc J."/>
            <person name="Gunde-Cimerman N."/>
        </authorList>
    </citation>
    <scope>NUCLEOTIDE SEQUENCE [LARGE SCALE GENOMIC DNA]</scope>
    <source>
        <strain evidence="1 2">EXF-3519</strain>
    </source>
</reference>
<accession>A0A4S9WVF6</accession>
<evidence type="ECO:0000313" key="2">
    <source>
        <dbReference type="Proteomes" id="UP000309734"/>
    </source>
</evidence>
<dbReference type="AlphaFoldDB" id="A0A4S9WVF6"/>
<organism evidence="1 2">
    <name type="scientific">Aureobasidium pullulans</name>
    <name type="common">Black yeast</name>
    <name type="synonym">Pullularia pullulans</name>
    <dbReference type="NCBI Taxonomy" id="5580"/>
    <lineage>
        <taxon>Eukaryota</taxon>
        <taxon>Fungi</taxon>
        <taxon>Dikarya</taxon>
        <taxon>Ascomycota</taxon>
        <taxon>Pezizomycotina</taxon>
        <taxon>Dothideomycetes</taxon>
        <taxon>Dothideomycetidae</taxon>
        <taxon>Dothideales</taxon>
        <taxon>Saccotheciaceae</taxon>
        <taxon>Aureobasidium</taxon>
    </lineage>
</organism>
<dbReference type="EMBL" id="QZBS01000224">
    <property type="protein sequence ID" value="THZ69711.1"/>
    <property type="molecule type" value="Genomic_DNA"/>
</dbReference>
<protein>
    <submittedName>
        <fullName evidence="1">Uncharacterized protein</fullName>
    </submittedName>
</protein>
<sequence>MPVLPEWIGPEMPAVYIAQVASHFFKPGMGLWAAHAAVFPVSTALCHFARTGRRDSPAVSAMVDAFATSKTGIIMRDFLEAIGLSGEGFRMSASLGGFQRRVDLPFI</sequence>
<gene>
    <name evidence="1" type="ORF">D6C85_06513</name>
</gene>
<comment type="caution">
    <text evidence="1">The sequence shown here is derived from an EMBL/GenBank/DDBJ whole genome shotgun (WGS) entry which is preliminary data.</text>
</comment>
<name>A0A4S9WVF6_AURPU</name>
<proteinExistence type="predicted"/>
<dbReference type="Proteomes" id="UP000309734">
    <property type="component" value="Unassembled WGS sequence"/>
</dbReference>